<dbReference type="PANTHER" id="PTHR12213:SF0">
    <property type="entry name" value="CORRINOID ADENOSYLTRANSFERASE MMAB"/>
    <property type="match status" value="1"/>
</dbReference>
<reference evidence="16 17" key="1">
    <citation type="journal article" date="2014" name="BMC Genomics">
        <title>Comparison of environmental and isolate Sulfobacillus genomes reveals diverse carbon, sulfur, nitrogen, and hydrogen metabolisms.</title>
        <authorList>
            <person name="Justice N.B."/>
            <person name="Norman A."/>
            <person name="Brown C.T."/>
            <person name="Singh A."/>
            <person name="Thomas B.C."/>
            <person name="Banfield J.F."/>
        </authorList>
    </citation>
    <scope>NUCLEOTIDE SEQUENCE [LARGE SCALE GENOMIC DNA]</scope>
    <source>
        <strain evidence="16">AMDSBA4</strain>
    </source>
</reference>
<dbReference type="InterPro" id="IPR016030">
    <property type="entry name" value="CblAdoTrfase-like"/>
</dbReference>
<gene>
    <name evidence="16" type="ORF">C7B46_12585</name>
</gene>
<dbReference type="Proteomes" id="UP000242972">
    <property type="component" value="Unassembled WGS sequence"/>
</dbReference>
<dbReference type="PANTHER" id="PTHR12213">
    <property type="entry name" value="CORRINOID ADENOSYLTRANSFERASE"/>
    <property type="match status" value="1"/>
</dbReference>
<dbReference type="GO" id="GO:0008817">
    <property type="term" value="F:corrinoid adenosyltransferase activity"/>
    <property type="evidence" value="ECO:0007669"/>
    <property type="project" value="UniProtKB-UniRule"/>
</dbReference>
<evidence type="ECO:0000256" key="11">
    <source>
        <dbReference type="ARBA" id="ARBA00033354"/>
    </source>
</evidence>
<sequence>MPGKIYTRRGDDGQTRLKTGEHIAKHSDRVAAYGSLYELNSFIGHARSLLHAEMPPTPDLPWIQLELALREVQQRLFLVGSDLSQSPEKRKEPSTVPEHTQTLEHLVDLMREASPPWRPFTLPEGTPAATALYMATTVCRRAEREILRLNQLEPVPKPVLTFVNRLSDALFAAARYVNHVAGVAEEATRFPRHGY</sequence>
<dbReference type="GO" id="GO:0009236">
    <property type="term" value="P:cobalamin biosynthetic process"/>
    <property type="evidence" value="ECO:0007669"/>
    <property type="project" value="UniProtKB-UniRule"/>
</dbReference>
<keyword evidence="5 14" id="KW-0169">Cobalamin biosynthesis</keyword>
<dbReference type="AlphaFoldDB" id="A0A2T2XE69"/>
<dbReference type="InterPro" id="IPR029499">
    <property type="entry name" value="PduO-typ"/>
</dbReference>
<dbReference type="SUPFAM" id="SSF89028">
    <property type="entry name" value="Cobalamin adenosyltransferase-like"/>
    <property type="match status" value="1"/>
</dbReference>
<comment type="pathway">
    <text evidence="1 14">Cofactor biosynthesis; adenosylcobalamin biosynthesis; adenosylcobalamin from cob(II)yrinate a,c-diamide: step 2/7.</text>
</comment>
<keyword evidence="6 14" id="KW-0808">Transferase</keyword>
<comment type="similarity">
    <text evidence="2 14">Belongs to the Cob(I)alamin adenosyltransferase family.</text>
</comment>
<evidence type="ECO:0000256" key="5">
    <source>
        <dbReference type="ARBA" id="ARBA00022573"/>
    </source>
</evidence>
<dbReference type="InterPro" id="IPR036451">
    <property type="entry name" value="CblAdoTrfase-like_sf"/>
</dbReference>
<name>A0A2T2XE69_9FIRM</name>
<organism evidence="16 17">
    <name type="scientific">Sulfobacillus benefaciens</name>
    <dbReference type="NCBI Taxonomy" id="453960"/>
    <lineage>
        <taxon>Bacteria</taxon>
        <taxon>Bacillati</taxon>
        <taxon>Bacillota</taxon>
        <taxon>Clostridia</taxon>
        <taxon>Eubacteriales</taxon>
        <taxon>Clostridiales Family XVII. Incertae Sedis</taxon>
        <taxon>Sulfobacillus</taxon>
    </lineage>
</organism>
<evidence type="ECO:0000256" key="2">
    <source>
        <dbReference type="ARBA" id="ARBA00007487"/>
    </source>
</evidence>
<evidence type="ECO:0000313" key="16">
    <source>
        <dbReference type="EMBL" id="PSR32803.1"/>
    </source>
</evidence>
<dbReference type="EC" id="2.5.1.17" evidence="3 14"/>
<evidence type="ECO:0000256" key="7">
    <source>
        <dbReference type="ARBA" id="ARBA00022741"/>
    </source>
</evidence>
<comment type="catalytic activity">
    <reaction evidence="13 14">
        <text>2 cob(II)alamin + reduced [electron-transfer flavoprotein] + 2 ATP = 2 adenosylcob(III)alamin + 2 triphosphate + oxidized [electron-transfer flavoprotein] + 3 H(+)</text>
        <dbReference type="Rhea" id="RHEA:28671"/>
        <dbReference type="Rhea" id="RHEA-COMP:10685"/>
        <dbReference type="Rhea" id="RHEA-COMP:10686"/>
        <dbReference type="ChEBI" id="CHEBI:15378"/>
        <dbReference type="ChEBI" id="CHEBI:16304"/>
        <dbReference type="ChEBI" id="CHEBI:18036"/>
        <dbReference type="ChEBI" id="CHEBI:18408"/>
        <dbReference type="ChEBI" id="CHEBI:30616"/>
        <dbReference type="ChEBI" id="CHEBI:57692"/>
        <dbReference type="ChEBI" id="CHEBI:58307"/>
        <dbReference type="EC" id="2.5.1.17"/>
    </reaction>
</comment>
<dbReference type="Gene3D" id="1.20.1200.10">
    <property type="entry name" value="Cobalamin adenosyltransferase-like"/>
    <property type="match status" value="1"/>
</dbReference>
<evidence type="ECO:0000256" key="13">
    <source>
        <dbReference type="ARBA" id="ARBA00048692"/>
    </source>
</evidence>
<dbReference type="NCBIfam" id="TIGR00636">
    <property type="entry name" value="PduO_Nterm"/>
    <property type="match status" value="1"/>
</dbReference>
<evidence type="ECO:0000256" key="9">
    <source>
        <dbReference type="ARBA" id="ARBA00031529"/>
    </source>
</evidence>
<protein>
    <recommendedName>
        <fullName evidence="4 14">Corrinoid adenosyltransferase</fullName>
        <ecNumber evidence="3 14">2.5.1.17</ecNumber>
    </recommendedName>
    <alternativeName>
        <fullName evidence="9 14">Cob(II)alamin adenosyltransferase</fullName>
    </alternativeName>
    <alternativeName>
        <fullName evidence="11 14">Cob(II)yrinic acid a,c-diamide adenosyltransferase</fullName>
    </alternativeName>
    <alternativeName>
        <fullName evidence="10 14">Cobinamide/cobalamin adenosyltransferase</fullName>
    </alternativeName>
</protein>
<dbReference type="EMBL" id="PXYW01000031">
    <property type="protein sequence ID" value="PSR32803.1"/>
    <property type="molecule type" value="Genomic_DNA"/>
</dbReference>
<evidence type="ECO:0000313" key="17">
    <source>
        <dbReference type="Proteomes" id="UP000242972"/>
    </source>
</evidence>
<keyword evidence="7 14" id="KW-0547">Nucleotide-binding</keyword>
<evidence type="ECO:0000256" key="12">
    <source>
        <dbReference type="ARBA" id="ARBA00048555"/>
    </source>
</evidence>
<dbReference type="GO" id="GO:0005524">
    <property type="term" value="F:ATP binding"/>
    <property type="evidence" value="ECO:0007669"/>
    <property type="project" value="UniProtKB-UniRule"/>
</dbReference>
<evidence type="ECO:0000256" key="1">
    <source>
        <dbReference type="ARBA" id="ARBA00005121"/>
    </source>
</evidence>
<comment type="catalytic activity">
    <reaction evidence="12 14">
        <text>2 cob(II)yrinate a,c diamide + reduced [electron-transfer flavoprotein] + 2 ATP = 2 adenosylcob(III)yrinate a,c-diamide + 2 triphosphate + oxidized [electron-transfer flavoprotein] + 3 H(+)</text>
        <dbReference type="Rhea" id="RHEA:11528"/>
        <dbReference type="Rhea" id="RHEA-COMP:10685"/>
        <dbReference type="Rhea" id="RHEA-COMP:10686"/>
        <dbReference type="ChEBI" id="CHEBI:15378"/>
        <dbReference type="ChEBI" id="CHEBI:18036"/>
        <dbReference type="ChEBI" id="CHEBI:30616"/>
        <dbReference type="ChEBI" id="CHEBI:57692"/>
        <dbReference type="ChEBI" id="CHEBI:58307"/>
        <dbReference type="ChEBI" id="CHEBI:58503"/>
        <dbReference type="ChEBI" id="CHEBI:58537"/>
        <dbReference type="EC" id="2.5.1.17"/>
    </reaction>
</comment>
<evidence type="ECO:0000256" key="8">
    <source>
        <dbReference type="ARBA" id="ARBA00022840"/>
    </source>
</evidence>
<evidence type="ECO:0000256" key="14">
    <source>
        <dbReference type="RuleBase" id="RU366026"/>
    </source>
</evidence>
<dbReference type="UniPathway" id="UPA00148">
    <property type="reaction ID" value="UER00233"/>
</dbReference>
<proteinExistence type="inferred from homology"/>
<evidence type="ECO:0000256" key="4">
    <source>
        <dbReference type="ARBA" id="ARBA00020963"/>
    </source>
</evidence>
<comment type="caution">
    <text evidence="16">The sequence shown here is derived from an EMBL/GenBank/DDBJ whole genome shotgun (WGS) entry which is preliminary data.</text>
</comment>
<evidence type="ECO:0000256" key="10">
    <source>
        <dbReference type="ARBA" id="ARBA00033334"/>
    </source>
</evidence>
<evidence type="ECO:0000259" key="15">
    <source>
        <dbReference type="Pfam" id="PF01923"/>
    </source>
</evidence>
<evidence type="ECO:0000256" key="6">
    <source>
        <dbReference type="ARBA" id="ARBA00022679"/>
    </source>
</evidence>
<dbReference type="Pfam" id="PF01923">
    <property type="entry name" value="Cob_adeno_trans"/>
    <property type="match status" value="1"/>
</dbReference>
<accession>A0A2T2XE69</accession>
<evidence type="ECO:0000256" key="3">
    <source>
        <dbReference type="ARBA" id="ARBA00012454"/>
    </source>
</evidence>
<feature type="domain" description="Cobalamin adenosyltransferase-like" evidence="15">
    <location>
        <begin position="5"/>
        <end position="177"/>
    </location>
</feature>
<keyword evidence="8 14" id="KW-0067">ATP-binding</keyword>